<dbReference type="Proteomes" id="UP001562354">
    <property type="component" value="Unassembled WGS sequence"/>
</dbReference>
<protein>
    <recommendedName>
        <fullName evidence="2">DnaJ homologue subfamily C member 28 conserved domain-containing protein</fullName>
    </recommendedName>
</protein>
<dbReference type="Pfam" id="PF09350">
    <property type="entry name" value="DJC28_CD"/>
    <property type="match status" value="1"/>
</dbReference>
<organism evidence="3 4">
    <name type="scientific">Neodothiora populina</name>
    <dbReference type="NCBI Taxonomy" id="2781224"/>
    <lineage>
        <taxon>Eukaryota</taxon>
        <taxon>Fungi</taxon>
        <taxon>Dikarya</taxon>
        <taxon>Ascomycota</taxon>
        <taxon>Pezizomycotina</taxon>
        <taxon>Dothideomycetes</taxon>
        <taxon>Dothideomycetidae</taxon>
        <taxon>Dothideales</taxon>
        <taxon>Dothioraceae</taxon>
        <taxon>Neodothiora</taxon>
    </lineage>
</organism>
<dbReference type="PANTHER" id="PTHR39394">
    <property type="entry name" value="YALI0E31793P"/>
    <property type="match status" value="1"/>
</dbReference>
<sequence>MSRRLAQLSEEGLENSGRRAAKMVEESGFDEDLKRQLEERIKNASFKSEYASAFAQVNMPSSAGKGTRDIAGARAWDGEESLEDAALRMLDDSIKPMKGSGGSSRAIRAPPIRIPTKIDTGRSRAGPKTGTRLANARDQTSVYASLKDLPEDEREQFRKEMKERFSPAARSAPVSVRGLESLANERIEDAIARGKFKNLPRGKKIERDHNASSPFINTTEYLLNGIIQRQDIVPPWIDKQQELVSTAARFRGRLRADWRRHVARSIASKGGGLASQMALAEEYAFAEAVHNPQSNKKEKINTVDESGHLSQITLAGELTADKATPGAQTPVELKITEQAIDESGKVIGTEREEDTTVTPIVDQAQASVVETQPRTSTVPPFRDADWLQTELSYQKLAIDELNALTRSYNLMCPQLAQRPYFDLQRELNSCYADVAPLIAKEIEDRANAPKNNPINITTRPVSRLENFVGSQARVYDEVKPQYGFKDLIKDWFGRKKDPN</sequence>
<feature type="domain" description="DnaJ homologue subfamily C member 28 conserved" evidence="2">
    <location>
        <begin position="182"/>
        <end position="251"/>
    </location>
</feature>
<evidence type="ECO:0000256" key="1">
    <source>
        <dbReference type="SAM" id="MobiDB-lite"/>
    </source>
</evidence>
<keyword evidence="4" id="KW-1185">Reference proteome</keyword>
<comment type="caution">
    <text evidence="3">The sequence shown here is derived from an EMBL/GenBank/DDBJ whole genome shotgun (WGS) entry which is preliminary data.</text>
</comment>
<feature type="region of interest" description="Disordered" evidence="1">
    <location>
        <begin position="1"/>
        <end position="30"/>
    </location>
</feature>
<reference evidence="3 4" key="1">
    <citation type="submission" date="2024-07" db="EMBL/GenBank/DDBJ databases">
        <title>Draft sequence of the Neodothiora populina.</title>
        <authorList>
            <person name="Drown D.D."/>
            <person name="Schuette U.S."/>
            <person name="Buechlein A.B."/>
            <person name="Rusch D.R."/>
            <person name="Winton L.W."/>
            <person name="Adams G.A."/>
        </authorList>
    </citation>
    <scope>NUCLEOTIDE SEQUENCE [LARGE SCALE GENOMIC DNA]</scope>
    <source>
        <strain evidence="3 4">CPC 39397</strain>
    </source>
</reference>
<accession>A0ABR3P3L0</accession>
<dbReference type="PANTHER" id="PTHR39394:SF1">
    <property type="entry name" value="DNAJ HOMOLOGUE SUBFAMILY C MEMBER 28 CONSERVED DOMAIN-CONTAINING PROTEIN"/>
    <property type="match status" value="1"/>
</dbReference>
<evidence type="ECO:0000259" key="2">
    <source>
        <dbReference type="Pfam" id="PF09350"/>
    </source>
</evidence>
<evidence type="ECO:0000313" key="4">
    <source>
        <dbReference type="Proteomes" id="UP001562354"/>
    </source>
</evidence>
<gene>
    <name evidence="3" type="ORF">AAFC00_004861</name>
</gene>
<evidence type="ECO:0000313" key="3">
    <source>
        <dbReference type="EMBL" id="KAL1297310.1"/>
    </source>
</evidence>
<proteinExistence type="predicted"/>
<name>A0ABR3P3L0_9PEZI</name>
<dbReference type="RefSeq" id="XP_069196992.1">
    <property type="nucleotide sequence ID" value="XM_069344564.1"/>
</dbReference>
<dbReference type="EMBL" id="JBFMKM010000016">
    <property type="protein sequence ID" value="KAL1297310.1"/>
    <property type="molecule type" value="Genomic_DNA"/>
</dbReference>
<dbReference type="GeneID" id="95978561"/>
<dbReference type="InterPro" id="IPR018961">
    <property type="entry name" value="DnaJ_homolog_subfam-C_membr-28"/>
</dbReference>